<evidence type="ECO:0000256" key="3">
    <source>
        <dbReference type="ARBA" id="ARBA00022692"/>
    </source>
</evidence>
<evidence type="ECO:0000256" key="7">
    <source>
        <dbReference type="ARBA" id="ARBA00024197"/>
    </source>
</evidence>
<dbReference type="PANTHER" id="PTHR38035:SF1">
    <property type="entry name" value="ANCILLARY SECYEG TRANSLOCON SUBUNIT"/>
    <property type="match status" value="1"/>
</dbReference>
<evidence type="ECO:0000313" key="12">
    <source>
        <dbReference type="Proteomes" id="UP000631300"/>
    </source>
</evidence>
<dbReference type="SUPFAM" id="SSF48452">
    <property type="entry name" value="TPR-like"/>
    <property type="match status" value="1"/>
</dbReference>
<gene>
    <name evidence="11" type="ORF">GCM10007391_20160</name>
</gene>
<evidence type="ECO:0000256" key="2">
    <source>
        <dbReference type="ARBA" id="ARBA00022475"/>
    </source>
</evidence>
<reference evidence="11" key="1">
    <citation type="journal article" date="2014" name="Int. J. Syst. Evol. Microbiol.">
        <title>Complete genome sequence of Corynebacterium casei LMG S-19264T (=DSM 44701T), isolated from a smear-ripened cheese.</title>
        <authorList>
            <consortium name="US DOE Joint Genome Institute (JGI-PGF)"/>
            <person name="Walter F."/>
            <person name="Albersmeier A."/>
            <person name="Kalinowski J."/>
            <person name="Ruckert C."/>
        </authorList>
    </citation>
    <scope>NUCLEOTIDE SEQUENCE</scope>
    <source>
        <strain evidence="11">KCTC 22164</strain>
    </source>
</reference>
<sequence length="206" mass="22387">MEQFATEEQQVEAIKRFWKEHGTAIIVGALLGLGGLWGWRYYSDSQLESREAASISYQQAVQQLEQSSDAAQLNSFISEHGDTGYATIGSMIAARTAVAKGDLDTAANHLNRVVSTADDAHLRSMAGVRLARVQMELNQFDAALSTLSDIQDEAFAAQVAEVKGDVFVRQEKFNDAREAYSLALEKSANNPMLKMKLDNLAAAAGA</sequence>
<proteinExistence type="inferred from homology"/>
<dbReference type="EMBL" id="BMXP01000004">
    <property type="protein sequence ID" value="GGW86446.1"/>
    <property type="molecule type" value="Genomic_DNA"/>
</dbReference>
<dbReference type="InterPro" id="IPR011990">
    <property type="entry name" value="TPR-like_helical_dom_sf"/>
</dbReference>
<dbReference type="GO" id="GO:0044877">
    <property type="term" value="F:protein-containing complex binding"/>
    <property type="evidence" value="ECO:0007669"/>
    <property type="project" value="InterPro"/>
</dbReference>
<dbReference type="GO" id="GO:0005886">
    <property type="term" value="C:plasma membrane"/>
    <property type="evidence" value="ECO:0007669"/>
    <property type="project" value="UniProtKB-SubCell"/>
</dbReference>
<dbReference type="PIRSF" id="PIRSF006170">
    <property type="entry name" value="YfgM"/>
    <property type="match status" value="1"/>
</dbReference>
<comment type="similarity">
    <text evidence="7">Belongs to the YfgM family.</text>
</comment>
<evidence type="ECO:0000256" key="8">
    <source>
        <dbReference type="ARBA" id="ARBA00024235"/>
    </source>
</evidence>
<keyword evidence="12" id="KW-1185">Reference proteome</keyword>
<dbReference type="PANTHER" id="PTHR38035">
    <property type="entry name" value="UPF0070 PROTEIN YFGM"/>
    <property type="match status" value="1"/>
</dbReference>
<name>A0A918JKV9_9ALTE</name>
<organism evidence="11 12">
    <name type="scientific">Alteromonas halophila</name>
    <dbReference type="NCBI Taxonomy" id="516698"/>
    <lineage>
        <taxon>Bacteria</taxon>
        <taxon>Pseudomonadati</taxon>
        <taxon>Pseudomonadota</taxon>
        <taxon>Gammaproteobacteria</taxon>
        <taxon>Alteromonadales</taxon>
        <taxon>Alteromonadaceae</taxon>
        <taxon>Alteromonas/Salinimonas group</taxon>
        <taxon>Alteromonas</taxon>
    </lineage>
</organism>
<feature type="transmembrane region" description="Helical" evidence="9">
    <location>
        <begin position="21"/>
        <end position="42"/>
    </location>
</feature>
<evidence type="ECO:0000256" key="6">
    <source>
        <dbReference type="ARBA" id="ARBA00023186"/>
    </source>
</evidence>
<evidence type="ECO:0000256" key="4">
    <source>
        <dbReference type="ARBA" id="ARBA00022989"/>
    </source>
</evidence>
<dbReference type="InterPro" id="IPR026039">
    <property type="entry name" value="YfgM"/>
</dbReference>
<keyword evidence="6" id="KW-0143">Chaperone</keyword>
<keyword evidence="4 9" id="KW-1133">Transmembrane helix</keyword>
<dbReference type="RefSeq" id="WP_189406075.1">
    <property type="nucleotide sequence ID" value="NZ_BMXP01000004.1"/>
</dbReference>
<dbReference type="AlphaFoldDB" id="A0A918JKV9"/>
<keyword evidence="5 9" id="KW-0472">Membrane</keyword>
<reference evidence="11" key="2">
    <citation type="submission" date="2020-09" db="EMBL/GenBank/DDBJ databases">
        <authorList>
            <person name="Sun Q."/>
            <person name="Kim S."/>
        </authorList>
    </citation>
    <scope>NUCLEOTIDE SEQUENCE</scope>
    <source>
        <strain evidence="11">KCTC 22164</strain>
    </source>
</reference>
<protein>
    <recommendedName>
        <fullName evidence="8">Ancillary SecYEG translocon subunit</fullName>
    </recommendedName>
</protein>
<feature type="domain" description="Ancillary SecYEG translocon subunit/Cell division coordinator CpoB TPR" evidence="10">
    <location>
        <begin position="15"/>
        <end position="201"/>
    </location>
</feature>
<comment type="caution">
    <text evidence="11">The sequence shown here is derived from an EMBL/GenBank/DDBJ whole genome shotgun (WGS) entry which is preliminary data.</text>
</comment>
<dbReference type="InterPro" id="IPR018704">
    <property type="entry name" value="SecYEG/CpoB_TPR"/>
</dbReference>
<keyword evidence="3 9" id="KW-0812">Transmembrane</keyword>
<dbReference type="Proteomes" id="UP000631300">
    <property type="component" value="Unassembled WGS sequence"/>
</dbReference>
<accession>A0A918JKV9</accession>
<evidence type="ECO:0000256" key="9">
    <source>
        <dbReference type="SAM" id="Phobius"/>
    </source>
</evidence>
<evidence type="ECO:0000256" key="5">
    <source>
        <dbReference type="ARBA" id="ARBA00023136"/>
    </source>
</evidence>
<comment type="subcellular location">
    <subcellularLocation>
        <location evidence="1">Cell membrane</location>
        <topology evidence="1">Single-pass type II membrane protein</topology>
    </subcellularLocation>
</comment>
<evidence type="ECO:0000259" key="10">
    <source>
        <dbReference type="Pfam" id="PF09976"/>
    </source>
</evidence>
<evidence type="ECO:0000313" key="11">
    <source>
        <dbReference type="EMBL" id="GGW86446.1"/>
    </source>
</evidence>
<dbReference type="Pfam" id="PF09976">
    <property type="entry name" value="TPR_21"/>
    <property type="match status" value="1"/>
</dbReference>
<keyword evidence="2" id="KW-1003">Cell membrane</keyword>
<dbReference type="Gene3D" id="1.25.40.10">
    <property type="entry name" value="Tetratricopeptide repeat domain"/>
    <property type="match status" value="1"/>
</dbReference>
<evidence type="ECO:0000256" key="1">
    <source>
        <dbReference type="ARBA" id="ARBA00004401"/>
    </source>
</evidence>